<dbReference type="OrthoDB" id="9787041at2"/>
<gene>
    <name evidence="6" type="ORF">RSO01_93150</name>
</gene>
<evidence type="ECO:0000313" key="6">
    <source>
        <dbReference type="EMBL" id="GEP62149.1"/>
    </source>
</evidence>
<keyword evidence="7" id="KW-1185">Reference proteome</keyword>
<dbReference type="SUPFAM" id="SSF88713">
    <property type="entry name" value="Glycoside hydrolase/deacetylase"/>
    <property type="match status" value="1"/>
</dbReference>
<dbReference type="PROSITE" id="PS51677">
    <property type="entry name" value="NODB"/>
    <property type="match status" value="1"/>
</dbReference>
<evidence type="ECO:0000313" key="7">
    <source>
        <dbReference type="Proteomes" id="UP000321058"/>
    </source>
</evidence>
<sequence length="303" mass="34262">MTDEEAGRVRDFVGYGRNPPDPKWLGGAHVAVNFVINYEEGGERAVPDGDPASETALTEGSTATFAGRDLGAESMFEYGSRAGFWRLHRIFTRRKLPCTVFAIARALERNPEACAAMREAGWDVAGHGYKWEMHATMAPDYEKKQIELATESITRTIGTRPAGWYSRYAPSMQTRNLLLDAGYEYDSDTYDDELPYWLKVGSRKQLIVPYSITHNDVRFQRQGMTSGDEYLAYIKNAVQCVLEEDPPRMLSFGLHNRIIGHPGRALGLARVLDWLAAQPRVWITRRVDIARHWRKVHPAPLSS</sequence>
<name>A0A512NT88_9HYPH</name>
<dbReference type="AlphaFoldDB" id="A0A512NT88"/>
<evidence type="ECO:0000256" key="2">
    <source>
        <dbReference type="ARBA" id="ARBA00010973"/>
    </source>
</evidence>
<dbReference type="GO" id="GO:0005975">
    <property type="term" value="P:carbohydrate metabolic process"/>
    <property type="evidence" value="ECO:0007669"/>
    <property type="project" value="InterPro"/>
</dbReference>
<dbReference type="Pfam" id="PF01522">
    <property type="entry name" value="Polysacc_deac_1"/>
    <property type="match status" value="1"/>
</dbReference>
<accession>A0A512NT88</accession>
<organism evidence="6 7">
    <name type="scientific">Reyranella soli</name>
    <dbReference type="NCBI Taxonomy" id="1230389"/>
    <lineage>
        <taxon>Bacteria</taxon>
        <taxon>Pseudomonadati</taxon>
        <taxon>Pseudomonadota</taxon>
        <taxon>Alphaproteobacteria</taxon>
        <taxon>Hyphomicrobiales</taxon>
        <taxon>Reyranellaceae</taxon>
        <taxon>Reyranella</taxon>
    </lineage>
</organism>
<dbReference type="InterPro" id="IPR011330">
    <property type="entry name" value="Glyco_hydro/deAcase_b/a-brl"/>
</dbReference>
<dbReference type="InterPro" id="IPR002509">
    <property type="entry name" value="NODB_dom"/>
</dbReference>
<dbReference type="RefSeq" id="WP_147157408.1">
    <property type="nucleotide sequence ID" value="NZ_BKAJ01000320.1"/>
</dbReference>
<comment type="caution">
    <text evidence="6">The sequence shown here is derived from an EMBL/GenBank/DDBJ whole genome shotgun (WGS) entry which is preliminary data.</text>
</comment>
<comment type="similarity">
    <text evidence="2">Belongs to the polysaccharide deacetylase family.</text>
</comment>
<evidence type="ECO:0000256" key="4">
    <source>
        <dbReference type="ARBA" id="ARBA00032976"/>
    </source>
</evidence>
<protein>
    <recommendedName>
        <fullName evidence="3">Chitooligosaccharide deacetylase</fullName>
    </recommendedName>
    <alternativeName>
        <fullName evidence="4">Nodulation protein B</fullName>
    </alternativeName>
</protein>
<evidence type="ECO:0000256" key="1">
    <source>
        <dbReference type="ARBA" id="ARBA00003236"/>
    </source>
</evidence>
<dbReference type="EMBL" id="BKAJ01000320">
    <property type="protein sequence ID" value="GEP62149.1"/>
    <property type="molecule type" value="Genomic_DNA"/>
</dbReference>
<evidence type="ECO:0000256" key="3">
    <source>
        <dbReference type="ARBA" id="ARBA00020071"/>
    </source>
</evidence>
<feature type="domain" description="NodB homology" evidence="5">
    <location>
        <begin position="70"/>
        <end position="284"/>
    </location>
</feature>
<dbReference type="Proteomes" id="UP000321058">
    <property type="component" value="Unassembled WGS sequence"/>
</dbReference>
<dbReference type="Gene3D" id="3.20.20.370">
    <property type="entry name" value="Glycoside hydrolase/deacetylase"/>
    <property type="match status" value="1"/>
</dbReference>
<proteinExistence type="inferred from homology"/>
<dbReference type="GO" id="GO:0016810">
    <property type="term" value="F:hydrolase activity, acting on carbon-nitrogen (but not peptide) bonds"/>
    <property type="evidence" value="ECO:0007669"/>
    <property type="project" value="InterPro"/>
</dbReference>
<reference evidence="6 7" key="1">
    <citation type="submission" date="2019-07" db="EMBL/GenBank/DDBJ databases">
        <title>Whole genome shotgun sequence of Reyranella soli NBRC 108950.</title>
        <authorList>
            <person name="Hosoyama A."/>
            <person name="Uohara A."/>
            <person name="Ohji S."/>
            <person name="Ichikawa N."/>
        </authorList>
    </citation>
    <scope>NUCLEOTIDE SEQUENCE [LARGE SCALE GENOMIC DNA]</scope>
    <source>
        <strain evidence="6 7">NBRC 108950</strain>
    </source>
</reference>
<evidence type="ECO:0000259" key="5">
    <source>
        <dbReference type="PROSITE" id="PS51677"/>
    </source>
</evidence>
<comment type="function">
    <text evidence="1">Is involved in generating a small heat-stable compound (Nod), an acylated oligomer of N-acetylglucosamine, that stimulates mitosis in various plant protoplasts.</text>
</comment>
<dbReference type="PANTHER" id="PTHR43123">
    <property type="entry name" value="POLYSACCHARIDE DEACETYLASE-RELATED"/>
    <property type="match status" value="1"/>
</dbReference>
<dbReference type="PANTHER" id="PTHR43123:SF4">
    <property type="entry name" value="POLYSACCHARIDE DEACETYLASE"/>
    <property type="match status" value="1"/>
</dbReference>